<dbReference type="PATRIC" id="fig|1229493.5.peg.3782"/>
<dbReference type="Proteomes" id="UP000031586">
    <property type="component" value="Unassembled WGS sequence"/>
</dbReference>
<reference evidence="1 2" key="1">
    <citation type="submission" date="2014-07" db="EMBL/GenBank/DDBJ databases">
        <title>Unique and conserved regions in Vibrio harveyi and related species in comparison with the shrimp pathogen Vibrio harveyi CAIM 1792.</title>
        <authorList>
            <person name="Espinoza-Valles I."/>
            <person name="Vora G."/>
            <person name="Leekitcharoenphon P."/>
            <person name="Ussery D."/>
            <person name="Hoj L."/>
            <person name="Gomez-Gil B."/>
        </authorList>
    </citation>
    <scope>NUCLEOTIDE SEQUENCE [LARGE SCALE GENOMIC DNA]</scope>
    <source>
        <strain evidence="2">CAIM 1854 / LMG 25443</strain>
    </source>
</reference>
<comment type="caution">
    <text evidence="1">The sequence shown here is derived from an EMBL/GenBank/DDBJ whole genome shotgun (WGS) entry which is preliminary data.</text>
</comment>
<accession>A0A0C1Z1F7</accession>
<sequence>MSTDPNAPVDITLTPVTGVDDTTVTAPSPSDITTQPVQNKVSVPSVTAPASVDFTPVSTADEVNDESLNRTAKTLRDDVNAKLTSFANSVSLILGQLGTEHSLQIAEINSKMAALRDSINAELATIRTENEQQNADMATAINQRLSTVMSNLTTLSGAIKNSQDKIAALDATYATDSDIAAKVATINAALEQLNQTDTDVLQQMQETVNLVNSMRKLKEKNITISSTAGTYDFLTVQEGMGSYALATDYMATATVEGNPLVEAYITQKLAVGFTIELKSKGVHFRPQPHDASVTPVSVRVTLTSTQG</sequence>
<dbReference type="RefSeq" id="WP_020195261.1">
    <property type="nucleotide sequence ID" value="NZ_BAOH01000018.1"/>
</dbReference>
<gene>
    <name evidence="1" type="ORF">H735_21895</name>
</gene>
<proteinExistence type="predicted"/>
<dbReference type="EMBL" id="JPRD01000044">
    <property type="protein sequence ID" value="KIF50960.1"/>
    <property type="molecule type" value="Genomic_DNA"/>
</dbReference>
<evidence type="ECO:0000313" key="2">
    <source>
        <dbReference type="Proteomes" id="UP000031586"/>
    </source>
</evidence>
<dbReference type="AlphaFoldDB" id="A0A0C1Z1F7"/>
<name>A0A0C1Z1F7_9VIBR</name>
<protein>
    <submittedName>
        <fullName evidence="1">Chemotaxis protein</fullName>
    </submittedName>
</protein>
<evidence type="ECO:0000313" key="1">
    <source>
        <dbReference type="EMBL" id="KIF50960.1"/>
    </source>
</evidence>
<organism evidence="1 2">
    <name type="scientific">Vibrio owensii CAIM 1854 = LMG 25443</name>
    <dbReference type="NCBI Taxonomy" id="1229493"/>
    <lineage>
        <taxon>Bacteria</taxon>
        <taxon>Pseudomonadati</taxon>
        <taxon>Pseudomonadota</taxon>
        <taxon>Gammaproteobacteria</taxon>
        <taxon>Vibrionales</taxon>
        <taxon>Vibrionaceae</taxon>
        <taxon>Vibrio</taxon>
    </lineage>
</organism>